<evidence type="ECO:0000313" key="3">
    <source>
        <dbReference type="EMBL" id="CAE8604745.1"/>
    </source>
</evidence>
<keyword evidence="2" id="KW-1133">Transmembrane helix</keyword>
<dbReference type="InterPro" id="IPR036770">
    <property type="entry name" value="Ankyrin_rpt-contain_sf"/>
</dbReference>
<dbReference type="Gene3D" id="1.25.40.20">
    <property type="entry name" value="Ankyrin repeat-containing domain"/>
    <property type="match status" value="1"/>
</dbReference>
<evidence type="ECO:0000256" key="1">
    <source>
        <dbReference type="SAM" id="MobiDB-lite"/>
    </source>
</evidence>
<gene>
    <name evidence="3" type="ORF">PGLA1383_LOCUS22892</name>
</gene>
<dbReference type="SUPFAM" id="SSF48403">
    <property type="entry name" value="Ankyrin repeat"/>
    <property type="match status" value="1"/>
</dbReference>
<evidence type="ECO:0000256" key="2">
    <source>
        <dbReference type="SAM" id="Phobius"/>
    </source>
</evidence>
<keyword evidence="2" id="KW-0472">Membrane</keyword>
<dbReference type="EMBL" id="CAJNNV010016882">
    <property type="protein sequence ID" value="CAE8604745.1"/>
    <property type="molecule type" value="Genomic_DNA"/>
</dbReference>
<comment type="caution">
    <text evidence="3">The sequence shown here is derived from an EMBL/GenBank/DDBJ whole genome shotgun (WGS) entry which is preliminary data.</text>
</comment>
<feature type="region of interest" description="Disordered" evidence="1">
    <location>
        <begin position="749"/>
        <end position="768"/>
    </location>
</feature>
<sequence length="768" mass="86615">MPTGDEPYYTPLCESTYSGNNDVSMWLLNHQADAQKTNKEGVTPLHFVSMRGITGGLEADDGLSKLVKCLRRAGASLTSRIPDSHYDEKLRGKIPLQLAAADSSRFPKRMMHLLAPCLHSQRRFQPRFFSDISFLTTINNEAADEIVRALVHKVTKEPDVLTTFRLDAQLPGQTDRLAGIMYAAPQAAATMMDMLMVDPEVQDADKHNFPTRRRFWRGFDNPHMTCIYRPDVIQREGVMLPAWKFDSAKAWEDQPDIAWHRGFLPEFSSDSTRSNRHNVYSVSVKSILLPNVLDIDMFMALAQTEKDQLSVFSKLSVQGMIHCLWDNLIQDLWLASMVMNFTELLAYAWWGLLWHDELPTGDKSQVRFCCAVITAGALRQFLNMGVLTYNLLRKWRNHTDMTMASMWRPTSSLYLDWCPPTLFLSLIELAFSWETQRAAASGQDFQMNDQQALLMAFNVLVKCSKMLYAFRLCTLGMRIHAIIESLLGGATREMLIITVSIFLSFSVAFAVLDSGHGFGWVIASAYRGLLYGDGDGMNNLGLDISSRSGFEHPDNPYLTALLVLGSSFFNVIILNLIIAVYGNEYDKVEHDSPLLFQHSRARNCVMYTLTCDVFFWRGHSFQKLLYAAAATLFISGLCSHLSSLSCWISAALFAFAQFTFQAAQLQCDWFSAEGVAANQAEHFVWICHRSDVYEKGTCREGEHEHAQSVENQLVRVKTYVKKRLESVEQKVTGLDLKLDAILEKLTVKGTPGSTPASRQRLLPQALGP</sequence>
<proteinExistence type="predicted"/>
<organism evidence="3 4">
    <name type="scientific">Polarella glacialis</name>
    <name type="common">Dinoflagellate</name>
    <dbReference type="NCBI Taxonomy" id="89957"/>
    <lineage>
        <taxon>Eukaryota</taxon>
        <taxon>Sar</taxon>
        <taxon>Alveolata</taxon>
        <taxon>Dinophyceae</taxon>
        <taxon>Suessiales</taxon>
        <taxon>Suessiaceae</taxon>
        <taxon>Polarella</taxon>
    </lineage>
</organism>
<feature type="transmembrane region" description="Helical" evidence="2">
    <location>
        <begin position="557"/>
        <end position="581"/>
    </location>
</feature>
<reference evidence="3" key="1">
    <citation type="submission" date="2021-02" db="EMBL/GenBank/DDBJ databases">
        <authorList>
            <person name="Dougan E. K."/>
            <person name="Rhodes N."/>
            <person name="Thang M."/>
            <person name="Chan C."/>
        </authorList>
    </citation>
    <scope>NUCLEOTIDE SEQUENCE</scope>
</reference>
<dbReference type="OrthoDB" id="411104at2759"/>
<keyword evidence="2" id="KW-0812">Transmembrane</keyword>
<feature type="transmembrane region" description="Helical" evidence="2">
    <location>
        <begin position="494"/>
        <end position="512"/>
    </location>
</feature>
<name>A0A813EUB2_POLGL</name>
<feature type="transmembrane region" description="Helical" evidence="2">
    <location>
        <begin position="624"/>
        <end position="656"/>
    </location>
</feature>
<accession>A0A813EUB2</accession>
<evidence type="ECO:0000313" key="4">
    <source>
        <dbReference type="Proteomes" id="UP000654075"/>
    </source>
</evidence>
<dbReference type="Proteomes" id="UP000654075">
    <property type="component" value="Unassembled WGS sequence"/>
</dbReference>
<dbReference type="OMA" id="LQCDWFS"/>
<dbReference type="AlphaFoldDB" id="A0A813EUB2"/>
<keyword evidence="4" id="KW-1185">Reference proteome</keyword>
<protein>
    <submittedName>
        <fullName evidence="3">Uncharacterized protein</fullName>
    </submittedName>
</protein>